<dbReference type="Proteomes" id="UP000005439">
    <property type="component" value="Plasmid unnamed"/>
</dbReference>
<reference evidence="1 2" key="2">
    <citation type="journal article" date="2012" name="Stand. Genomic Sci.">
        <title>Complete genome sequence of the moderately thermophilic mineral-sulfide-oxidizing firmicute Sulfobacillus acidophilus type strain (NAL(T)).</title>
        <authorList>
            <person name="Anderson I."/>
            <person name="Chertkov O."/>
            <person name="Chen A."/>
            <person name="Saunders E."/>
            <person name="Lapidus A."/>
            <person name="Nolan M."/>
            <person name="Lucas S."/>
            <person name="Hammon N."/>
            <person name="Deshpande S."/>
            <person name="Cheng J.F."/>
            <person name="Han C."/>
            <person name="Tapia R."/>
            <person name="Goodwin L.A."/>
            <person name="Pitluck S."/>
            <person name="Liolios K."/>
            <person name="Pagani I."/>
            <person name="Ivanova N."/>
            <person name="Mikhailova N."/>
            <person name="Pati A."/>
            <person name="Palaniappan K."/>
            <person name="Land M."/>
            <person name="Pan C."/>
            <person name="Rohde M."/>
            <person name="Pukall R."/>
            <person name="Goker M."/>
            <person name="Detter J.C."/>
            <person name="Woyke T."/>
            <person name="Bristow J."/>
            <person name="Eisen J.A."/>
            <person name="Markowitz V."/>
            <person name="Hugenholtz P."/>
            <person name="Kyrpides N.C."/>
            <person name="Klenk H.P."/>
            <person name="Mavromatis K."/>
        </authorList>
    </citation>
    <scope>NUCLEOTIDE SEQUENCE [LARGE SCALE GENOMIC DNA]</scope>
    <source>
        <strain evidence="2">ATCC 700253 / DSM 10332 / NAL</strain>
        <plasmid evidence="2">pSULAd1</plasmid>
    </source>
</reference>
<sequence>MRNRPKMGANALERTLVSKKRGPNRAYVWLVLLGLWAEALGVARRFRANTVRQRTHACWKVGQYVWADELPSPDAVQRYHPQILLWDP</sequence>
<reference evidence="2" key="1">
    <citation type="submission" date="2011-12" db="EMBL/GenBank/DDBJ databases">
        <title>The complete genome of plasmid of Sulfobacillus acidophilus DSM 10332.</title>
        <authorList>
            <person name="Lucas S."/>
            <person name="Han J."/>
            <person name="Lapidus A."/>
            <person name="Bruce D."/>
            <person name="Goodwin L."/>
            <person name="Pitluck S."/>
            <person name="Peters L."/>
            <person name="Kyrpides N."/>
            <person name="Mavromatis K."/>
            <person name="Ivanova N."/>
            <person name="Mikhailova N."/>
            <person name="Chertkov O."/>
            <person name="Saunders E."/>
            <person name="Detter J.C."/>
            <person name="Tapia R."/>
            <person name="Han C."/>
            <person name="Land M."/>
            <person name="Hauser L."/>
            <person name="Markowitz V."/>
            <person name="Cheng J.-F."/>
            <person name="Hugenholtz P."/>
            <person name="Woyke T."/>
            <person name="Wu D."/>
            <person name="Pukall R."/>
            <person name="Gehrich-Schroeter G."/>
            <person name="Schneider S."/>
            <person name="Klenk H.-P."/>
            <person name="Eisen J.A."/>
        </authorList>
    </citation>
    <scope>NUCLEOTIDE SEQUENCE [LARGE SCALE GENOMIC DNA]</scope>
    <source>
        <strain evidence="2">ATCC 700253 / DSM 10332 / NAL</strain>
        <plasmid evidence="2">pSULAd1</plasmid>
    </source>
</reference>
<geneLocation type="plasmid" evidence="2">
    <name>pSULAd1</name>
</geneLocation>
<dbReference type="EMBL" id="CP003180">
    <property type="protein sequence ID" value="AEW06989.1"/>
    <property type="molecule type" value="Genomic_DNA"/>
</dbReference>
<dbReference type="AlphaFoldDB" id="G8U1R1"/>
<gene>
    <name evidence="1" type="ordered locus">Sulac_3556</name>
</gene>
<name>G8U1R1_SULAD</name>
<keyword evidence="1" id="KW-0614">Plasmid</keyword>
<proteinExistence type="predicted"/>
<keyword evidence="2" id="KW-1185">Reference proteome</keyword>
<protein>
    <submittedName>
        <fullName evidence="1">Uncharacterized protein</fullName>
    </submittedName>
</protein>
<evidence type="ECO:0000313" key="2">
    <source>
        <dbReference type="Proteomes" id="UP000005439"/>
    </source>
</evidence>
<dbReference type="KEGG" id="sap:Sulac_3556"/>
<dbReference type="PATRIC" id="fig|679936.5.peg.3677"/>
<organism evidence="1 2">
    <name type="scientific">Sulfobacillus acidophilus (strain ATCC 700253 / DSM 10332 / NAL)</name>
    <dbReference type="NCBI Taxonomy" id="679936"/>
    <lineage>
        <taxon>Bacteria</taxon>
        <taxon>Bacillati</taxon>
        <taxon>Bacillota</taxon>
        <taxon>Clostridia</taxon>
        <taxon>Eubacteriales</taxon>
        <taxon>Clostridiales Family XVII. Incertae Sedis</taxon>
        <taxon>Sulfobacillus</taxon>
    </lineage>
</organism>
<evidence type="ECO:0000313" key="1">
    <source>
        <dbReference type="EMBL" id="AEW06989.1"/>
    </source>
</evidence>
<accession>G8U1R1</accession>
<dbReference type="HOGENOM" id="CLU_2720805_0_0_9"/>